<protein>
    <submittedName>
        <fullName evidence="2">Uncharacterized membrane protein YhaH (DUF805 family)</fullName>
    </submittedName>
</protein>
<dbReference type="InterPro" id="IPR008523">
    <property type="entry name" value="DUF805"/>
</dbReference>
<organism evidence="2 3">
    <name type="scientific">Azoarcus indigens</name>
    <dbReference type="NCBI Taxonomy" id="29545"/>
    <lineage>
        <taxon>Bacteria</taxon>
        <taxon>Pseudomonadati</taxon>
        <taxon>Pseudomonadota</taxon>
        <taxon>Betaproteobacteria</taxon>
        <taxon>Rhodocyclales</taxon>
        <taxon>Zoogloeaceae</taxon>
        <taxon>Azoarcus</taxon>
    </lineage>
</organism>
<evidence type="ECO:0000313" key="2">
    <source>
        <dbReference type="EMBL" id="TDN56669.1"/>
    </source>
</evidence>
<gene>
    <name evidence="2" type="ORF">C7389_10148</name>
</gene>
<dbReference type="Proteomes" id="UP000295129">
    <property type="component" value="Unassembled WGS sequence"/>
</dbReference>
<dbReference type="RefSeq" id="WP_162851612.1">
    <property type="nucleotide sequence ID" value="NZ_SNVV01000001.1"/>
</dbReference>
<feature type="transmembrane region" description="Helical" evidence="1">
    <location>
        <begin position="236"/>
        <end position="256"/>
    </location>
</feature>
<dbReference type="GO" id="GO:0005886">
    <property type="term" value="C:plasma membrane"/>
    <property type="evidence" value="ECO:0007669"/>
    <property type="project" value="TreeGrafter"/>
</dbReference>
<sequence>MDSGVNLILTGSILPGHAAADVAQALSRLMGLPEEKILPLLAGKETVVRRNLEATKAPRYLQALRQAGAEARVEASAGQGKQVPGEAASGVAVAAAIAREPVQQAAGAATPPATVLALDEPALEMMNCPSCGAAQPRRNLCRACGVDMPRMLAAQTQAVGTVAAPARSAAAAGPLGPLSRAGKDDSPDGFSTPAAFSLSLEGRVGRLRYLAYSFPAYVPLVAGALLAAVLGQGTAMLAAILIGALLTVWMALRVSVLRLHDLNRSGKWVLLAIALPVVAGLSGAPLGVMASAVFFIVGSLLLLFWPGDMGVNDYGEPSGPNTLWTIIGAMAAIGLGIAGGVSDGNRRLEGMLPGGEEMEMEEGAATAPGSPYYYED</sequence>
<name>A0A4R6EEI5_9RHOO</name>
<dbReference type="PANTHER" id="PTHR34980:SF3">
    <property type="entry name" value="BLR8105 PROTEIN"/>
    <property type="match status" value="1"/>
</dbReference>
<keyword evidence="1" id="KW-0472">Membrane</keyword>
<keyword evidence="1" id="KW-1133">Transmembrane helix</keyword>
<keyword evidence="1" id="KW-0812">Transmembrane</keyword>
<dbReference type="EMBL" id="SNVV01000001">
    <property type="protein sequence ID" value="TDN56669.1"/>
    <property type="molecule type" value="Genomic_DNA"/>
</dbReference>
<dbReference type="PANTHER" id="PTHR34980">
    <property type="entry name" value="INNER MEMBRANE PROTEIN-RELATED-RELATED"/>
    <property type="match status" value="1"/>
</dbReference>
<evidence type="ECO:0000256" key="1">
    <source>
        <dbReference type="SAM" id="Phobius"/>
    </source>
</evidence>
<feature type="transmembrane region" description="Helical" evidence="1">
    <location>
        <begin position="268"/>
        <end position="301"/>
    </location>
</feature>
<reference evidence="2 3" key="1">
    <citation type="submission" date="2019-03" db="EMBL/GenBank/DDBJ databases">
        <title>Genomic Encyclopedia of Type Strains, Phase IV (KMG-IV): sequencing the most valuable type-strain genomes for metagenomic binning, comparative biology and taxonomic classification.</title>
        <authorList>
            <person name="Goeker M."/>
        </authorList>
    </citation>
    <scope>NUCLEOTIDE SEQUENCE [LARGE SCALE GENOMIC DNA]</scope>
    <source>
        <strain evidence="2 3">DSM 12121</strain>
    </source>
</reference>
<dbReference type="Pfam" id="PF05656">
    <property type="entry name" value="DUF805"/>
    <property type="match status" value="1"/>
</dbReference>
<comment type="caution">
    <text evidence="2">The sequence shown here is derived from an EMBL/GenBank/DDBJ whole genome shotgun (WGS) entry which is preliminary data.</text>
</comment>
<accession>A0A4R6EEI5</accession>
<evidence type="ECO:0000313" key="3">
    <source>
        <dbReference type="Proteomes" id="UP000295129"/>
    </source>
</evidence>
<dbReference type="AlphaFoldDB" id="A0A4R6EEI5"/>
<keyword evidence="3" id="KW-1185">Reference proteome</keyword>
<proteinExistence type="predicted"/>
<feature type="transmembrane region" description="Helical" evidence="1">
    <location>
        <begin position="321"/>
        <end position="341"/>
    </location>
</feature>
<feature type="transmembrane region" description="Helical" evidence="1">
    <location>
        <begin position="209"/>
        <end position="230"/>
    </location>
</feature>